<keyword evidence="4" id="KW-0732">Signal</keyword>
<gene>
    <name evidence="6" type="ORF">FSB75_03590</name>
</gene>
<dbReference type="InterPro" id="IPR013784">
    <property type="entry name" value="Carb-bd-like_fold"/>
</dbReference>
<dbReference type="AlphaFoldDB" id="A0A5B8UEW8"/>
<name>A0A5B8UEW8_9BACT</name>
<dbReference type="SUPFAM" id="SSF56935">
    <property type="entry name" value="Porins"/>
    <property type="match status" value="1"/>
</dbReference>
<evidence type="ECO:0000313" key="7">
    <source>
        <dbReference type="Proteomes" id="UP000321204"/>
    </source>
</evidence>
<evidence type="ECO:0000256" key="3">
    <source>
        <dbReference type="ARBA" id="ARBA00023237"/>
    </source>
</evidence>
<evidence type="ECO:0000313" key="6">
    <source>
        <dbReference type="EMBL" id="QEC55023.1"/>
    </source>
</evidence>
<dbReference type="Proteomes" id="UP000321204">
    <property type="component" value="Chromosome"/>
</dbReference>
<keyword evidence="7" id="KW-1185">Reference proteome</keyword>
<feature type="domain" description="Outer membrane protein beta-barrel" evidence="5">
    <location>
        <begin position="449"/>
        <end position="905"/>
    </location>
</feature>
<keyword evidence="2" id="KW-0472">Membrane</keyword>
<dbReference type="GO" id="GO:0030246">
    <property type="term" value="F:carbohydrate binding"/>
    <property type="evidence" value="ECO:0007669"/>
    <property type="project" value="InterPro"/>
</dbReference>
<dbReference type="Pfam" id="PF14905">
    <property type="entry name" value="OMP_b-brl_3"/>
    <property type="match status" value="1"/>
</dbReference>
<accession>A0A5B8UEW8</accession>
<evidence type="ECO:0000259" key="5">
    <source>
        <dbReference type="Pfam" id="PF14905"/>
    </source>
</evidence>
<dbReference type="InterPro" id="IPR041700">
    <property type="entry name" value="OMP_b-brl_3"/>
</dbReference>
<dbReference type="RefSeq" id="WP_146782886.1">
    <property type="nucleotide sequence ID" value="NZ_BAABIO010000006.1"/>
</dbReference>
<dbReference type="KEGG" id="fgg:FSB75_03590"/>
<dbReference type="GO" id="GO:0009279">
    <property type="term" value="C:cell outer membrane"/>
    <property type="evidence" value="ECO:0007669"/>
    <property type="project" value="UniProtKB-SubCell"/>
</dbReference>
<evidence type="ECO:0000256" key="4">
    <source>
        <dbReference type="SAM" id="SignalP"/>
    </source>
</evidence>
<feature type="chain" id="PRO_5022661045" evidence="4">
    <location>
        <begin position="19"/>
        <end position="914"/>
    </location>
</feature>
<sequence length="914" mass="103004">MRTLLIVLVLLCTQNLFAQNVSLTGNVKDTADKKSLPNAVVSLLKKDSTLYKFTRSDKSGNFFLHDVMPGTYRLLVTYPKFADFFDDITVKAEATDLGTVALTQKAQLLQAVIIRSAGAVRIKGDTTEFIADSFRVREGATVEELLKKLPGFQVNSKGEITAQGQRVQKVLVDGEEFFGDDPTLATKNISARAVDKVQLFDTKNDQQAATGVTRGDEGKTVNIKLKEDQKKGGFGRYWVASNFKNYHDANLLYNRFVGKKKISAYATKSNTTTGSLNWEDQRKLGLDNDFEFDEAGGFYVSFGTSDEFNNWTLRGLPDAYTAGGLFSNKWAADQQSVNGSYRYNRLGTKNIGSTVTQNILPDTLFYTNQYTTSQNLNQQHAVNGKWEWKIDTFSTLKFSTASLRKTSQYENTTNTESLSEEKAFVNTGTRTTDGENTKLQSDNALQYKRTFKKQGRLLTAQLRFNYVEDDQNFFLRYNNKFYKGSLIDSVENADQQKINFGHSNTLGAKLSYIEPLGTKWLLVGDYSYNHNAATSNQNTYDRDASGKYVNRNAYYSNSFDMEAQNHSGGLMGRYKSKKVQLAIGNRLSAVQLNLLNGDNGQKTHYNFLNLRPQANFRYNFQQNTGISINYNGSTVQPSLTQLQPLRNNLDPLNLFVGNPDLKVGFRNQFSAYYNMYKMLSETNLYTSFNYSFTTNGIVNSTIISAGGKKITQPVNVDGVRNFSSYIWFSKGNGQKKVSLRSNFELNGGRGVNLVNGLRNETNYFTFKPSIGAYYEMPEKWSLQLMPEVSYNKSSSTLNKSTSVAYYSFGGNAEGWAKLPLGFEIKSELEVDLQQSISAFATNPNIILWNGEFSHKILKKGAGKISLLANDILNTNRGFRRNINSNFITEERYQRIAQYFMLKFEWSFNKMGGDN</sequence>
<reference evidence="6 7" key="1">
    <citation type="journal article" date="2015" name="Int. J. Syst. Evol. Microbiol.">
        <title>Flavisolibacter ginsenosidimutans sp. nov., with ginsenoside-converting activity isolated from soil used for cultivating ginseng.</title>
        <authorList>
            <person name="Zhao Y."/>
            <person name="Liu Q."/>
            <person name="Kang M.S."/>
            <person name="Jin F."/>
            <person name="Yu H."/>
            <person name="Im W.T."/>
        </authorList>
    </citation>
    <scope>NUCLEOTIDE SEQUENCE [LARGE SCALE GENOMIC DNA]</scope>
    <source>
        <strain evidence="6 7">Gsoil 636</strain>
    </source>
</reference>
<organism evidence="6 7">
    <name type="scientific">Flavisolibacter ginsenosidimutans</name>
    <dbReference type="NCBI Taxonomy" id="661481"/>
    <lineage>
        <taxon>Bacteria</taxon>
        <taxon>Pseudomonadati</taxon>
        <taxon>Bacteroidota</taxon>
        <taxon>Chitinophagia</taxon>
        <taxon>Chitinophagales</taxon>
        <taxon>Chitinophagaceae</taxon>
        <taxon>Flavisolibacter</taxon>
    </lineage>
</organism>
<dbReference type="EMBL" id="CP042433">
    <property type="protein sequence ID" value="QEC55023.1"/>
    <property type="molecule type" value="Genomic_DNA"/>
</dbReference>
<dbReference type="SUPFAM" id="SSF49452">
    <property type="entry name" value="Starch-binding domain-like"/>
    <property type="match status" value="1"/>
</dbReference>
<dbReference type="Gene3D" id="2.60.40.1120">
    <property type="entry name" value="Carboxypeptidase-like, regulatory domain"/>
    <property type="match status" value="1"/>
</dbReference>
<evidence type="ECO:0000256" key="2">
    <source>
        <dbReference type="ARBA" id="ARBA00023136"/>
    </source>
</evidence>
<dbReference type="Pfam" id="PF13620">
    <property type="entry name" value="CarboxypepD_reg"/>
    <property type="match status" value="1"/>
</dbReference>
<dbReference type="InterPro" id="IPR036942">
    <property type="entry name" value="Beta-barrel_TonB_sf"/>
</dbReference>
<evidence type="ECO:0000256" key="1">
    <source>
        <dbReference type="ARBA" id="ARBA00004442"/>
    </source>
</evidence>
<proteinExistence type="predicted"/>
<dbReference type="OrthoDB" id="606930at2"/>
<protein>
    <submittedName>
        <fullName evidence="6">Outer membrane beta-barrel protein</fullName>
    </submittedName>
</protein>
<keyword evidence="3" id="KW-0998">Cell outer membrane</keyword>
<comment type="subcellular location">
    <subcellularLocation>
        <location evidence="1">Cell outer membrane</location>
    </subcellularLocation>
</comment>
<dbReference type="Gene3D" id="2.40.170.20">
    <property type="entry name" value="TonB-dependent receptor, beta-barrel domain"/>
    <property type="match status" value="1"/>
</dbReference>
<feature type="signal peptide" evidence="4">
    <location>
        <begin position="1"/>
        <end position="18"/>
    </location>
</feature>